<keyword evidence="2" id="KW-1185">Reference proteome</keyword>
<evidence type="ECO:0000313" key="1">
    <source>
        <dbReference type="EMBL" id="GAA6410231.1"/>
    </source>
</evidence>
<organism evidence="1 2">
    <name type="scientific">Blautia hominis</name>
    <dbReference type="NCBI Taxonomy" id="2025493"/>
    <lineage>
        <taxon>Bacteria</taxon>
        <taxon>Bacillati</taxon>
        <taxon>Bacillota</taxon>
        <taxon>Clostridia</taxon>
        <taxon>Lachnospirales</taxon>
        <taxon>Lachnospiraceae</taxon>
        <taxon>Blautia</taxon>
    </lineage>
</organism>
<accession>A0ABQ0BFI7</accession>
<sequence length="60" mass="7152">MSKKLKKELAIFLNDRGRRSYNGLCRKCQHECKQSFRAVIIDCPRYLSKRAKRRTPPNEL</sequence>
<dbReference type="Proteomes" id="UP001600943">
    <property type="component" value="Unassembled WGS sequence"/>
</dbReference>
<gene>
    <name evidence="1" type="ORF">K040078D81_43480</name>
</gene>
<reference evidence="1 2" key="1">
    <citation type="submission" date="2024-04" db="EMBL/GenBank/DDBJ databases">
        <title>Defined microbial consortia suppress multidrug-resistant proinflammatory Enterobacteriaceae via ecological control.</title>
        <authorList>
            <person name="Furuichi M."/>
            <person name="Kawaguchi T."/>
            <person name="Pust M."/>
            <person name="Yasuma K."/>
            <person name="Plichta D."/>
            <person name="Hasegawa N."/>
            <person name="Ohya T."/>
            <person name="Bhattarai S."/>
            <person name="Sasajima S."/>
            <person name="Aoto Y."/>
            <person name="Tuganbaev T."/>
            <person name="Yaginuma M."/>
            <person name="Ueda M."/>
            <person name="Okahashi N."/>
            <person name="Amafuji K."/>
            <person name="Kiridooshi Y."/>
            <person name="Sugita K."/>
            <person name="Strazar M."/>
            <person name="Skelly A."/>
            <person name="Suda W."/>
            <person name="Hattori M."/>
            <person name="Nakamoto N."/>
            <person name="Caballero S."/>
            <person name="Norman J."/>
            <person name="Olle B."/>
            <person name="Tanoue T."/>
            <person name="Arita M."/>
            <person name="Bucci V."/>
            <person name="Atarashi K."/>
            <person name="Xavier R."/>
            <person name="Honda K."/>
        </authorList>
    </citation>
    <scope>NUCLEOTIDE SEQUENCE [LARGE SCALE GENOMIC DNA]</scope>
    <source>
        <strain evidence="2">k04-0078-D8-1</strain>
    </source>
</reference>
<dbReference type="EMBL" id="BAABYW010000001">
    <property type="protein sequence ID" value="GAA6410231.1"/>
    <property type="molecule type" value="Genomic_DNA"/>
</dbReference>
<name>A0ABQ0BFI7_9FIRM</name>
<comment type="caution">
    <text evidence="1">The sequence shown here is derived from an EMBL/GenBank/DDBJ whole genome shotgun (WGS) entry which is preliminary data.</text>
</comment>
<protein>
    <submittedName>
        <fullName evidence="1">Uncharacterized protein</fullName>
    </submittedName>
</protein>
<evidence type="ECO:0000313" key="2">
    <source>
        <dbReference type="Proteomes" id="UP001600943"/>
    </source>
</evidence>
<proteinExistence type="predicted"/>